<evidence type="ECO:0000313" key="3">
    <source>
        <dbReference type="EMBL" id="NCN64856.1"/>
    </source>
</evidence>
<feature type="region of interest" description="Disordered" evidence="1">
    <location>
        <begin position="1"/>
        <end position="30"/>
    </location>
</feature>
<dbReference type="Proteomes" id="UP000768163">
    <property type="component" value="Unassembled WGS sequence"/>
</dbReference>
<organism evidence="3 4">
    <name type="scientific">Candidatus Altarchaeum hamiconexum</name>
    <dbReference type="NCBI Taxonomy" id="1803513"/>
    <lineage>
        <taxon>Archaea</taxon>
        <taxon>Candidatus Altarchaeota</taxon>
        <taxon>Candidatus Altiarchaeia</taxon>
        <taxon>Candidatus Altarchaeales</taxon>
        <taxon>Candidatus Altarchaeaceae</taxon>
        <taxon>Candidatus Altarchaeum</taxon>
    </lineage>
</organism>
<evidence type="ECO:0000313" key="4">
    <source>
        <dbReference type="Proteomes" id="UP000768163"/>
    </source>
</evidence>
<dbReference type="Gene3D" id="1.20.1640.10">
    <property type="entry name" value="Multidrug efflux transporter AcrB transmembrane domain"/>
    <property type="match status" value="1"/>
</dbReference>
<gene>
    <name evidence="3" type="ORF">GW910_02100</name>
</gene>
<proteinExistence type="predicted"/>
<feature type="transmembrane region" description="Helical" evidence="2">
    <location>
        <begin position="42"/>
        <end position="62"/>
    </location>
</feature>
<dbReference type="AlphaFoldDB" id="A0A8J7YRL5"/>
<keyword evidence="2" id="KW-0472">Membrane</keyword>
<sequence length="95" mass="10485">MAEETKDVKEEKVEDETTDTKEETCSTYEESEEKKEFSKEKLYGIGMVVAGIVIFVVLAMFYPNFVDLLIKGIVLGVALAAIGLVLLGIVFALYA</sequence>
<keyword evidence="2" id="KW-1133">Transmembrane helix</keyword>
<accession>A0A8J7YRL5</accession>
<keyword evidence="2" id="KW-0812">Transmembrane</keyword>
<protein>
    <submittedName>
        <fullName evidence="3">Uncharacterized protein</fullName>
    </submittedName>
</protein>
<comment type="caution">
    <text evidence="3">The sequence shown here is derived from an EMBL/GenBank/DDBJ whole genome shotgun (WGS) entry which is preliminary data.</text>
</comment>
<evidence type="ECO:0000256" key="1">
    <source>
        <dbReference type="SAM" id="MobiDB-lite"/>
    </source>
</evidence>
<dbReference type="EMBL" id="JAACVF010000050">
    <property type="protein sequence ID" value="NCN64856.1"/>
    <property type="molecule type" value="Genomic_DNA"/>
</dbReference>
<name>A0A8J7YRL5_9ARCH</name>
<reference evidence="3" key="1">
    <citation type="submission" date="2019-11" db="EMBL/GenBank/DDBJ databases">
        <title>Lipid analysis of CO2-rich subsurface aquifers suggests an autotrophy-based deep biosphere with lysolipids enriched in CPR bacteria.</title>
        <authorList>
            <person name="Probst A.J."/>
            <person name="Elling F.J."/>
            <person name="Castelle C.J."/>
            <person name="Zhu Q."/>
            <person name="Elvert M."/>
            <person name="Birarda G."/>
            <person name="Holman H.-Y."/>
            <person name="Lane K.R."/>
            <person name="Ladd B."/>
            <person name="Ryan M.C."/>
            <person name="Woyke T."/>
            <person name="Hinrichs K.-U."/>
            <person name="Banfield J.F."/>
        </authorList>
    </citation>
    <scope>NUCLEOTIDE SEQUENCE</scope>
    <source>
        <strain evidence="3">CG_2015-01_33_1645</strain>
    </source>
</reference>
<feature type="compositionally biased region" description="Basic and acidic residues" evidence="1">
    <location>
        <begin position="1"/>
        <end position="12"/>
    </location>
</feature>
<feature type="transmembrane region" description="Helical" evidence="2">
    <location>
        <begin position="68"/>
        <end position="94"/>
    </location>
</feature>
<evidence type="ECO:0000256" key="2">
    <source>
        <dbReference type="SAM" id="Phobius"/>
    </source>
</evidence>